<dbReference type="Proteomes" id="UP000444174">
    <property type="component" value="Unassembled WGS sequence"/>
</dbReference>
<dbReference type="InterPro" id="IPR006311">
    <property type="entry name" value="TAT_signal"/>
</dbReference>
<dbReference type="AlphaFoldDB" id="A0A843YEX8"/>
<dbReference type="EMBL" id="WIBF01000002">
    <property type="protein sequence ID" value="MQQ08014.1"/>
    <property type="molecule type" value="Genomic_DNA"/>
</dbReference>
<accession>A0A843YEX8</accession>
<evidence type="ECO:0000313" key="2">
    <source>
        <dbReference type="EMBL" id="MQQ08014.1"/>
    </source>
</evidence>
<comment type="caution">
    <text evidence="2">The sequence shown here is derived from an EMBL/GenBank/DDBJ whole genome shotgun (WGS) entry which is preliminary data.</text>
</comment>
<dbReference type="Gene3D" id="2.60.130.10">
    <property type="entry name" value="Aromatic compound dioxygenase"/>
    <property type="match status" value="1"/>
</dbReference>
<gene>
    <name evidence="2" type="ORF">GFB49_06075</name>
</gene>
<dbReference type="InterPro" id="IPR015889">
    <property type="entry name" value="Intradiol_dOase_core"/>
</dbReference>
<reference evidence="2 3" key="1">
    <citation type="submission" date="2019-10" db="EMBL/GenBank/DDBJ databases">
        <title>Epibacterium sp. nov., isolated from seawater.</title>
        <authorList>
            <person name="Zhang X."/>
            <person name="Li N."/>
        </authorList>
    </citation>
    <scope>NUCLEOTIDE SEQUENCE [LARGE SCALE GENOMIC DNA]</scope>
    <source>
        <strain evidence="2 3">SM1979</strain>
    </source>
</reference>
<sequence>MSNKTEHKDEHDLGLAHDLPRLIGRRGVLAGLGMMAAGPGLAADCVALPWETAGPYPGDGSNRKSGQVVNVLTESGVIRRDIRSSFAGYEGSADGVQMDLEMTLLDADGCTALAGAAIYIWHCDAIGQYSLYDDTEVNFLRGVGVADEAGKVHFTTIVPGCYPSRWPHIHFEVFETPEAAVSGEASILTAQIALPEAECAATYRDRSDVYTNGTANLGRNTLERDGVFRDNSTAEIAQQTAAMSGDPSAGYSASVTVPLDRAAQHAGSGFFERLFGRP</sequence>
<keyword evidence="2" id="KW-0560">Oxidoreductase</keyword>
<dbReference type="PROSITE" id="PS51318">
    <property type="entry name" value="TAT"/>
    <property type="match status" value="1"/>
</dbReference>
<evidence type="ECO:0000313" key="3">
    <source>
        <dbReference type="Proteomes" id="UP000444174"/>
    </source>
</evidence>
<dbReference type="Pfam" id="PF00775">
    <property type="entry name" value="Dioxygenase_C"/>
    <property type="match status" value="1"/>
</dbReference>
<dbReference type="PANTHER" id="PTHR34315">
    <property type="match status" value="1"/>
</dbReference>
<name>A0A843YEX8_9RHOB</name>
<proteinExistence type="predicted"/>
<protein>
    <submittedName>
        <fullName evidence="2">Intradiol ring-cleavage dioxygenase</fullName>
    </submittedName>
</protein>
<dbReference type="PANTHER" id="PTHR34315:SF1">
    <property type="entry name" value="INTRADIOL RING-CLEAVAGE DIOXYGENASES DOMAIN-CONTAINING PROTEIN-RELATED"/>
    <property type="match status" value="1"/>
</dbReference>
<keyword evidence="2" id="KW-0223">Dioxygenase</keyword>
<dbReference type="SUPFAM" id="SSF49482">
    <property type="entry name" value="Aromatic compound dioxygenase"/>
    <property type="match status" value="1"/>
</dbReference>
<dbReference type="RefSeq" id="WP_153214942.1">
    <property type="nucleotide sequence ID" value="NZ_WIBF01000002.1"/>
</dbReference>
<dbReference type="GO" id="GO:0008199">
    <property type="term" value="F:ferric iron binding"/>
    <property type="evidence" value="ECO:0007669"/>
    <property type="project" value="InterPro"/>
</dbReference>
<organism evidence="2 3">
    <name type="scientific">Tritonibacter litoralis</name>
    <dbReference type="NCBI Taxonomy" id="2662264"/>
    <lineage>
        <taxon>Bacteria</taxon>
        <taxon>Pseudomonadati</taxon>
        <taxon>Pseudomonadota</taxon>
        <taxon>Alphaproteobacteria</taxon>
        <taxon>Rhodobacterales</taxon>
        <taxon>Paracoccaceae</taxon>
        <taxon>Tritonibacter</taxon>
    </lineage>
</organism>
<keyword evidence="3" id="KW-1185">Reference proteome</keyword>
<feature type="domain" description="Intradiol ring-cleavage dioxygenases" evidence="1">
    <location>
        <begin position="91"/>
        <end position="165"/>
    </location>
</feature>
<dbReference type="InterPro" id="IPR000627">
    <property type="entry name" value="Intradiol_dOase_C"/>
</dbReference>
<dbReference type="GO" id="GO:0016702">
    <property type="term" value="F:oxidoreductase activity, acting on single donors with incorporation of molecular oxygen, incorporation of two atoms of oxygen"/>
    <property type="evidence" value="ECO:0007669"/>
    <property type="project" value="InterPro"/>
</dbReference>
<evidence type="ECO:0000259" key="1">
    <source>
        <dbReference type="Pfam" id="PF00775"/>
    </source>
</evidence>